<proteinExistence type="predicted"/>
<dbReference type="InterPro" id="IPR021484">
    <property type="entry name" value="DUF3137"/>
</dbReference>
<name>A0ABT3CV91_9BACT</name>
<sequence>MEQLQTVYTETREVLNTLYQKRRQTLFYQKIMWGVFGIYLVFMMLILGSGYLPDADKGFFSLLKHLRPNAMHPYINMYLLGGMLVLLYPTTLVFARAFQKFKIKEDETMARVVRRLFPMVEFTQGAKSPAKEVVRSKLFAWIKEDAPIYSYGQIRSKTNDTEVNITDLGIAENNVANKLLNTLMHIPVLNMFGVLYQNVFKNLFSGKLADNTQYSYRGMFCWLNFKKKLNGHTVVLPKNQKAKLDRWVSFNFREEQEVHLEDPRFTERFVVYGTDQVEARYVLSSSIMERVVSLNQKFDRPIMMSFENRQLYLAVENENGLFSFSSGKLEDVAVLEELANDIDTALHIPQALF</sequence>
<protein>
    <submittedName>
        <fullName evidence="2">DUF3137 domain-containing protein</fullName>
    </submittedName>
</protein>
<keyword evidence="1" id="KW-1133">Transmembrane helix</keyword>
<feature type="transmembrane region" description="Helical" evidence="1">
    <location>
        <begin position="73"/>
        <end position="95"/>
    </location>
</feature>
<keyword evidence="1" id="KW-0472">Membrane</keyword>
<dbReference type="EMBL" id="JAOYOD010000001">
    <property type="protein sequence ID" value="MCV9387390.1"/>
    <property type="molecule type" value="Genomic_DNA"/>
</dbReference>
<comment type="caution">
    <text evidence="2">The sequence shown here is derived from an EMBL/GenBank/DDBJ whole genome shotgun (WGS) entry which is preliminary data.</text>
</comment>
<reference evidence="2 3" key="1">
    <citation type="submission" date="2022-10" db="EMBL/GenBank/DDBJ databases">
        <title>Comparative genomics and taxonomic characterization of three novel marine species of genus Reichenbachiella exhibiting antioxidant and polysaccharide degradation activities.</title>
        <authorList>
            <person name="Muhammad N."/>
            <person name="Lee Y.-J."/>
            <person name="Ko J."/>
            <person name="Kim S.-G."/>
        </authorList>
    </citation>
    <scope>NUCLEOTIDE SEQUENCE [LARGE SCALE GENOMIC DNA]</scope>
    <source>
        <strain evidence="2 3">ABR2-5</strain>
    </source>
</reference>
<dbReference type="Proteomes" id="UP001300692">
    <property type="component" value="Unassembled WGS sequence"/>
</dbReference>
<accession>A0ABT3CV91</accession>
<evidence type="ECO:0000313" key="2">
    <source>
        <dbReference type="EMBL" id="MCV9387390.1"/>
    </source>
</evidence>
<keyword evidence="1" id="KW-0812">Transmembrane</keyword>
<gene>
    <name evidence="2" type="ORF">N7U62_11990</name>
</gene>
<organism evidence="2 3">
    <name type="scientific">Reichenbachiella ulvae</name>
    <dbReference type="NCBI Taxonomy" id="2980104"/>
    <lineage>
        <taxon>Bacteria</taxon>
        <taxon>Pseudomonadati</taxon>
        <taxon>Bacteroidota</taxon>
        <taxon>Cytophagia</taxon>
        <taxon>Cytophagales</taxon>
        <taxon>Reichenbachiellaceae</taxon>
        <taxon>Reichenbachiella</taxon>
    </lineage>
</organism>
<keyword evidence="3" id="KW-1185">Reference proteome</keyword>
<dbReference type="RefSeq" id="WP_264138215.1">
    <property type="nucleotide sequence ID" value="NZ_JAOYOD010000001.1"/>
</dbReference>
<evidence type="ECO:0000256" key="1">
    <source>
        <dbReference type="SAM" id="Phobius"/>
    </source>
</evidence>
<dbReference type="Pfam" id="PF11335">
    <property type="entry name" value="DUF3137"/>
    <property type="match status" value="1"/>
</dbReference>
<feature type="transmembrane region" description="Helical" evidence="1">
    <location>
        <begin position="31"/>
        <end position="53"/>
    </location>
</feature>
<evidence type="ECO:0000313" key="3">
    <source>
        <dbReference type="Proteomes" id="UP001300692"/>
    </source>
</evidence>